<sequence length="134" mass="13728">MSDHHAHGTFDVSITPAGAPDEGEGSVLGSMALAKVFHGEWEGTSKGTMLTASSSGTPGSAAYVAVERFSGTLGGRIGSFALVHRGVMSSAGRELTISIVPDSGTGQLQGIAGRLSIDIAKDGTHHYELDYTLP</sequence>
<dbReference type="InterPro" id="IPR021607">
    <property type="entry name" value="DUF3224"/>
</dbReference>
<evidence type="ECO:0000313" key="2">
    <source>
        <dbReference type="EMBL" id="URL57313.1"/>
    </source>
</evidence>
<feature type="region of interest" description="Disordered" evidence="1">
    <location>
        <begin position="1"/>
        <end position="25"/>
    </location>
</feature>
<organism evidence="2 3">
    <name type="scientific">Luteibacter flocculans</name>
    <dbReference type="NCBI Taxonomy" id="2780091"/>
    <lineage>
        <taxon>Bacteria</taxon>
        <taxon>Pseudomonadati</taxon>
        <taxon>Pseudomonadota</taxon>
        <taxon>Gammaproteobacteria</taxon>
        <taxon>Lysobacterales</taxon>
        <taxon>Rhodanobacteraceae</taxon>
        <taxon>Luteibacter</taxon>
    </lineage>
</organism>
<accession>A0ABY4T0F0</accession>
<gene>
    <name evidence="2" type="ORF">IM816_11760</name>
</gene>
<dbReference type="Gene3D" id="2.40.350.10">
    <property type="entry name" value="SO1590-like"/>
    <property type="match status" value="1"/>
</dbReference>
<dbReference type="EMBL" id="CP063231">
    <property type="protein sequence ID" value="URL57313.1"/>
    <property type="molecule type" value="Genomic_DNA"/>
</dbReference>
<dbReference type="InterPro" id="IPR023159">
    <property type="entry name" value="SO1590-like_sf"/>
</dbReference>
<proteinExistence type="predicted"/>
<reference evidence="2" key="1">
    <citation type="submission" date="2020-10" db="EMBL/GenBank/DDBJ databases">
        <title>Whole-genome sequence of Luteibacter sp. EIF3.</title>
        <authorList>
            <person name="Friedrich I."/>
            <person name="Hertel R."/>
            <person name="Daniel R."/>
        </authorList>
    </citation>
    <scope>NUCLEOTIDE SEQUENCE</scope>
    <source>
        <strain evidence="2">EIF3</strain>
    </source>
</reference>
<protein>
    <submittedName>
        <fullName evidence="2">DUF3224 domain-containing protein</fullName>
    </submittedName>
</protein>
<keyword evidence="3" id="KW-1185">Reference proteome</keyword>
<evidence type="ECO:0000256" key="1">
    <source>
        <dbReference type="SAM" id="MobiDB-lite"/>
    </source>
</evidence>
<dbReference type="Proteomes" id="UP001056681">
    <property type="component" value="Chromosome"/>
</dbReference>
<dbReference type="SUPFAM" id="SSF159238">
    <property type="entry name" value="SO1590-like"/>
    <property type="match status" value="1"/>
</dbReference>
<dbReference type="RefSeq" id="WP_250338218.1">
    <property type="nucleotide sequence ID" value="NZ_CP063231.1"/>
</dbReference>
<dbReference type="Pfam" id="PF11528">
    <property type="entry name" value="DUF3224"/>
    <property type="match status" value="1"/>
</dbReference>
<name>A0ABY4T0F0_9GAMM</name>
<evidence type="ECO:0000313" key="3">
    <source>
        <dbReference type="Proteomes" id="UP001056681"/>
    </source>
</evidence>